<dbReference type="AlphaFoldDB" id="A0A0N8H9C6"/>
<evidence type="ECO:0000256" key="1">
    <source>
        <dbReference type="ARBA" id="ARBA00004141"/>
    </source>
</evidence>
<dbReference type="GO" id="GO:0016787">
    <property type="term" value="F:hydrolase activity"/>
    <property type="evidence" value="ECO:0007669"/>
    <property type="project" value="TreeGrafter"/>
</dbReference>
<dbReference type="RefSeq" id="WP_055150951.1">
    <property type="nucleotide sequence ID" value="NZ_JXSZ01000013.1"/>
</dbReference>
<keyword evidence="5 6" id="KW-0472">Membrane</keyword>
<reference evidence="7 8" key="1">
    <citation type="submission" date="2015-07" db="EMBL/GenBank/DDBJ databases">
        <title>The draft genome sequence of Leadbetterella sp. JN14-9.</title>
        <authorList>
            <person name="Liu Y."/>
            <person name="Du J."/>
            <person name="Shao Z."/>
        </authorList>
    </citation>
    <scope>NUCLEOTIDE SEQUENCE [LARGE SCALE GENOMIC DNA]</scope>
    <source>
        <strain evidence="7 8">JN14-9</strain>
    </source>
</reference>
<organism evidence="7 8">
    <name type="scientific">Jiulongibacter sediminis</name>
    <dbReference type="NCBI Taxonomy" id="1605367"/>
    <lineage>
        <taxon>Bacteria</taxon>
        <taxon>Pseudomonadati</taxon>
        <taxon>Bacteroidota</taxon>
        <taxon>Cytophagia</taxon>
        <taxon>Cytophagales</taxon>
        <taxon>Leadbetterellaceae</taxon>
        <taxon>Jiulongibacter</taxon>
    </lineage>
</organism>
<evidence type="ECO:0000313" key="8">
    <source>
        <dbReference type="Proteomes" id="UP000050454"/>
    </source>
</evidence>
<protein>
    <recommendedName>
        <fullName evidence="9">Lysoplasmalogenase</fullName>
    </recommendedName>
</protein>
<keyword evidence="8" id="KW-1185">Reference proteome</keyword>
<sequence length="191" mass="21487">MDISELKQFTKPLLMPLLAYIYYRADKSKTHKSVFIALLFAWLGDIFLMFSGQNFFLLGLSAFLIGHLTYSYIFSQNSKFRLIGLPPITAYALMFSILILQDAIPSEMRIPVYIYIGAISLMTFMASTRIAKPESYGLVLSGSVLFMLSDSIIALDVFMHKVAHAPVWVMSTYGLGQFLIIMGLVEENEPA</sequence>
<evidence type="ECO:0008006" key="9">
    <source>
        <dbReference type="Google" id="ProtNLM"/>
    </source>
</evidence>
<dbReference type="EMBL" id="LGTQ01000013">
    <property type="protein sequence ID" value="KPM46996.1"/>
    <property type="molecule type" value="Genomic_DNA"/>
</dbReference>
<feature type="transmembrane region" description="Helical" evidence="6">
    <location>
        <begin position="56"/>
        <end position="75"/>
    </location>
</feature>
<feature type="transmembrane region" description="Helical" evidence="6">
    <location>
        <begin position="138"/>
        <end position="159"/>
    </location>
</feature>
<dbReference type="GO" id="GO:0016020">
    <property type="term" value="C:membrane"/>
    <property type="evidence" value="ECO:0007669"/>
    <property type="project" value="UniProtKB-SubCell"/>
</dbReference>
<feature type="transmembrane region" description="Helical" evidence="6">
    <location>
        <begin position="33"/>
        <end position="50"/>
    </location>
</feature>
<dbReference type="PATRIC" id="fig|1605367.3.peg.905"/>
<keyword evidence="4 6" id="KW-1133">Transmembrane helix</keyword>
<dbReference type="STRING" id="1605367.AFM12_17360"/>
<evidence type="ECO:0000256" key="4">
    <source>
        <dbReference type="ARBA" id="ARBA00022989"/>
    </source>
</evidence>
<evidence type="ECO:0000256" key="2">
    <source>
        <dbReference type="ARBA" id="ARBA00007375"/>
    </source>
</evidence>
<comment type="similarity">
    <text evidence="2">Belongs to the TMEM86 family.</text>
</comment>
<evidence type="ECO:0000313" key="7">
    <source>
        <dbReference type="EMBL" id="KPM46996.1"/>
    </source>
</evidence>
<dbReference type="InterPro" id="IPR012506">
    <property type="entry name" value="TMEM86B-like"/>
</dbReference>
<comment type="caution">
    <text evidence="7">The sequence shown here is derived from an EMBL/GenBank/DDBJ whole genome shotgun (WGS) entry which is preliminary data.</text>
</comment>
<dbReference type="Pfam" id="PF07947">
    <property type="entry name" value="YhhN"/>
    <property type="match status" value="1"/>
</dbReference>
<keyword evidence="3 6" id="KW-0812">Transmembrane</keyword>
<gene>
    <name evidence="7" type="ORF">AFM12_17360</name>
</gene>
<accession>A0A0N8H9C6</accession>
<proteinExistence type="inferred from homology"/>
<feature type="transmembrane region" description="Helical" evidence="6">
    <location>
        <begin position="112"/>
        <end position="131"/>
    </location>
</feature>
<name>A0A0N8H9C6_9BACT</name>
<evidence type="ECO:0000256" key="5">
    <source>
        <dbReference type="ARBA" id="ARBA00023136"/>
    </source>
</evidence>
<dbReference type="PANTHER" id="PTHR31885">
    <property type="entry name" value="GH04784P"/>
    <property type="match status" value="1"/>
</dbReference>
<dbReference type="Proteomes" id="UP000050454">
    <property type="component" value="Unassembled WGS sequence"/>
</dbReference>
<evidence type="ECO:0000256" key="6">
    <source>
        <dbReference type="SAM" id="Phobius"/>
    </source>
</evidence>
<dbReference type="PANTHER" id="PTHR31885:SF6">
    <property type="entry name" value="GH04784P"/>
    <property type="match status" value="1"/>
</dbReference>
<feature type="transmembrane region" description="Helical" evidence="6">
    <location>
        <begin position="165"/>
        <end position="185"/>
    </location>
</feature>
<evidence type="ECO:0000256" key="3">
    <source>
        <dbReference type="ARBA" id="ARBA00022692"/>
    </source>
</evidence>
<comment type="subcellular location">
    <subcellularLocation>
        <location evidence="1">Membrane</location>
        <topology evidence="1">Multi-pass membrane protein</topology>
    </subcellularLocation>
</comment>
<feature type="transmembrane region" description="Helical" evidence="6">
    <location>
        <begin position="82"/>
        <end position="100"/>
    </location>
</feature>